<accession>A0A9Q3UUM1</accession>
<evidence type="ECO:0000313" key="4">
    <source>
        <dbReference type="Proteomes" id="UP001107960"/>
    </source>
</evidence>
<sequence>MRINKILIAIFLLIIVGCKENNTKTKKSIGIDTAKIQKTDNSSTNSNELNGFIKESIVISCGSGCAISYSPENIHQLDHKIEVKFNVEMYEDEAVTDTYEEIYTFIYDDKYNLFQVKSEGENKNYLDALSPDARESFVNFGNGLIKNKSNASATKTSTYVENRIKLPYNKTINLKTVKYDILDSGYFKGITKFICDSNNPRYLPLPQKDDIEVILVPQDCGDFPYRFYLLTIKNKSVVGNLYVEGEWYEPDDEKNTEISSFSIDKNYNIKVETKFLNSFKSDIYKISDNGKIIKQ</sequence>
<protein>
    <recommendedName>
        <fullName evidence="5">Lipoprotein</fullName>
    </recommendedName>
</protein>
<dbReference type="EMBL" id="JAJJML010000001">
    <property type="protein sequence ID" value="MCC9034308.1"/>
    <property type="molecule type" value="Genomic_DNA"/>
</dbReference>
<name>A0A9Q3UUM1_9FLAO</name>
<proteinExistence type="predicted"/>
<reference evidence="2" key="1">
    <citation type="submission" date="2021-11" db="EMBL/GenBank/DDBJ databases">
        <title>Description of novel Chryseobacterium species.</title>
        <authorList>
            <person name="Saticioglu I.B."/>
            <person name="Ay H."/>
            <person name="Altun S."/>
            <person name="Duman M."/>
        </authorList>
    </citation>
    <scope>NUCLEOTIDE SEQUENCE</scope>
    <source>
        <strain evidence="2">C-39</strain>
    </source>
</reference>
<evidence type="ECO:0000313" key="2">
    <source>
        <dbReference type="EMBL" id="MCC9034308.1"/>
    </source>
</evidence>
<evidence type="ECO:0000313" key="1">
    <source>
        <dbReference type="EMBL" id="MBD3907164.1"/>
    </source>
</evidence>
<gene>
    <name evidence="1" type="ORF">IEW27_21575</name>
    <name evidence="2" type="ORF">LNP80_08550</name>
</gene>
<evidence type="ECO:0000313" key="3">
    <source>
        <dbReference type="Proteomes" id="UP000603715"/>
    </source>
</evidence>
<dbReference type="PROSITE" id="PS51257">
    <property type="entry name" value="PROKAR_LIPOPROTEIN"/>
    <property type="match status" value="1"/>
</dbReference>
<keyword evidence="3" id="KW-1185">Reference proteome</keyword>
<reference evidence="3" key="2">
    <citation type="submission" date="2023-07" db="EMBL/GenBank/DDBJ databases">
        <title>Description of novel Chryseobacterium sp. strain C-2.</title>
        <authorList>
            <person name="Saticioglu I.B."/>
        </authorList>
    </citation>
    <scope>NUCLEOTIDE SEQUENCE [LARGE SCALE GENOMIC DNA]</scope>
    <source>
        <strain evidence="3">C-2</strain>
    </source>
</reference>
<dbReference type="RefSeq" id="WP_191181513.1">
    <property type="nucleotide sequence ID" value="NZ_JACXXP010000055.1"/>
</dbReference>
<dbReference type="Proteomes" id="UP001107960">
    <property type="component" value="Unassembled WGS sequence"/>
</dbReference>
<comment type="caution">
    <text evidence="2">The sequence shown here is derived from an EMBL/GenBank/DDBJ whole genome shotgun (WGS) entry which is preliminary data.</text>
</comment>
<dbReference type="Proteomes" id="UP000603715">
    <property type="component" value="Unassembled WGS sequence"/>
</dbReference>
<dbReference type="AlphaFoldDB" id="A0A9Q3UUM1"/>
<evidence type="ECO:0008006" key="5">
    <source>
        <dbReference type="Google" id="ProtNLM"/>
    </source>
</evidence>
<organism evidence="2 4">
    <name type="scientific">Chryseobacterium muglaense</name>
    <dbReference type="NCBI Taxonomy" id="2893752"/>
    <lineage>
        <taxon>Bacteria</taxon>
        <taxon>Pseudomonadati</taxon>
        <taxon>Bacteroidota</taxon>
        <taxon>Flavobacteriia</taxon>
        <taxon>Flavobacteriales</taxon>
        <taxon>Weeksellaceae</taxon>
        <taxon>Chryseobacterium group</taxon>
        <taxon>Chryseobacterium</taxon>
    </lineage>
</organism>
<dbReference type="EMBL" id="JACXXP010000055">
    <property type="protein sequence ID" value="MBD3907164.1"/>
    <property type="molecule type" value="Genomic_DNA"/>
</dbReference>
<reference evidence="1" key="3">
    <citation type="submission" date="2024-05" db="EMBL/GenBank/DDBJ databases">
        <title>Description of novel Chryseobacterium sp. strain C-2.</title>
        <authorList>
            <person name="Saticioglu I.B."/>
        </authorList>
    </citation>
    <scope>NUCLEOTIDE SEQUENCE</scope>
    <source>
        <strain evidence="1">C-2</strain>
    </source>
</reference>